<reference evidence="2" key="1">
    <citation type="submission" date="2014-09" db="EMBL/GenBank/DDBJ databases">
        <authorList>
            <person name="Mudge J."/>
            <person name="Ramaraj T."/>
            <person name="Lindquist I.E."/>
            <person name="Bharti A.K."/>
            <person name="Sundararajan A."/>
            <person name="Cameron C.T."/>
            <person name="Woodward J.E."/>
            <person name="May G.D."/>
            <person name="Brubaker C."/>
            <person name="Broadhvest J."/>
            <person name="Wilkins T.A."/>
        </authorList>
    </citation>
    <scope>NUCLEOTIDE SEQUENCE</scope>
    <source>
        <strain evidence="2">cv. AKA8401</strain>
    </source>
</reference>
<gene>
    <name evidence="1" type="ORF">F383_17352</name>
</gene>
<sequence length="49" mass="5735">MYRCRGLTRTSHIRILCHDICILVIHKIHIGLSNVVTWSKRIHNHGCQT</sequence>
<keyword evidence="2" id="KW-1185">Reference proteome</keyword>
<protein>
    <submittedName>
        <fullName evidence="1">Uncharacterized protein</fullName>
    </submittedName>
</protein>
<accession>A0A0B0NPD3</accession>
<name>A0A0B0NPD3_GOSAR</name>
<evidence type="ECO:0000313" key="2">
    <source>
        <dbReference type="Proteomes" id="UP000032142"/>
    </source>
</evidence>
<dbReference type="EMBL" id="KN400041">
    <property type="protein sequence ID" value="KHG13664.1"/>
    <property type="molecule type" value="Genomic_DNA"/>
</dbReference>
<proteinExistence type="predicted"/>
<evidence type="ECO:0000313" key="1">
    <source>
        <dbReference type="EMBL" id="KHG13664.1"/>
    </source>
</evidence>
<organism evidence="1 2">
    <name type="scientific">Gossypium arboreum</name>
    <name type="common">Tree cotton</name>
    <name type="synonym">Gossypium nanking</name>
    <dbReference type="NCBI Taxonomy" id="29729"/>
    <lineage>
        <taxon>Eukaryota</taxon>
        <taxon>Viridiplantae</taxon>
        <taxon>Streptophyta</taxon>
        <taxon>Embryophyta</taxon>
        <taxon>Tracheophyta</taxon>
        <taxon>Spermatophyta</taxon>
        <taxon>Magnoliopsida</taxon>
        <taxon>eudicotyledons</taxon>
        <taxon>Gunneridae</taxon>
        <taxon>Pentapetalae</taxon>
        <taxon>rosids</taxon>
        <taxon>malvids</taxon>
        <taxon>Malvales</taxon>
        <taxon>Malvaceae</taxon>
        <taxon>Malvoideae</taxon>
        <taxon>Gossypium</taxon>
    </lineage>
</organism>
<dbReference type="AlphaFoldDB" id="A0A0B0NPD3"/>
<dbReference type="Proteomes" id="UP000032142">
    <property type="component" value="Unassembled WGS sequence"/>
</dbReference>